<dbReference type="SUPFAM" id="SSF46689">
    <property type="entry name" value="Homeodomain-like"/>
    <property type="match status" value="1"/>
</dbReference>
<dbReference type="Pfam" id="PF12833">
    <property type="entry name" value="HTH_18"/>
    <property type="match status" value="1"/>
</dbReference>
<dbReference type="Pfam" id="PF02311">
    <property type="entry name" value="AraC_binding"/>
    <property type="match status" value="1"/>
</dbReference>
<proteinExistence type="predicted"/>
<evidence type="ECO:0000313" key="5">
    <source>
        <dbReference type="EMBL" id="CQR57811.1"/>
    </source>
</evidence>
<dbReference type="InterPro" id="IPR018060">
    <property type="entry name" value="HTH_AraC"/>
</dbReference>
<dbReference type="PATRIC" id="fig|1073571.4.peg.5813"/>
<dbReference type="Gene3D" id="2.60.120.10">
    <property type="entry name" value="Jelly Rolls"/>
    <property type="match status" value="1"/>
</dbReference>
<keyword evidence="2" id="KW-0238">DNA-binding</keyword>
<dbReference type="InterPro" id="IPR018062">
    <property type="entry name" value="HTH_AraC-typ_CS"/>
</dbReference>
<dbReference type="PROSITE" id="PS00041">
    <property type="entry name" value="HTH_ARAC_FAMILY_1"/>
    <property type="match status" value="1"/>
</dbReference>
<dbReference type="PANTHER" id="PTHR43280:SF2">
    <property type="entry name" value="HTH-TYPE TRANSCRIPTIONAL REGULATOR EXSA"/>
    <property type="match status" value="1"/>
</dbReference>
<dbReference type="GO" id="GO:0043565">
    <property type="term" value="F:sequence-specific DNA binding"/>
    <property type="evidence" value="ECO:0007669"/>
    <property type="project" value="InterPro"/>
</dbReference>
<keyword evidence="3" id="KW-0804">Transcription</keyword>
<dbReference type="PRINTS" id="PR00032">
    <property type="entry name" value="HTHARAC"/>
</dbReference>
<keyword evidence="1" id="KW-0805">Transcription regulation</keyword>
<dbReference type="KEGG" id="pri:PRIO_5422"/>
<feature type="domain" description="HTH araC/xylS-type" evidence="4">
    <location>
        <begin position="251"/>
        <end position="348"/>
    </location>
</feature>
<accession>A0A0E4CYS2</accession>
<protein>
    <recommendedName>
        <fullName evidence="4">HTH araC/xylS-type domain-containing protein</fullName>
    </recommendedName>
</protein>
<dbReference type="SMART" id="SM00342">
    <property type="entry name" value="HTH_ARAC"/>
    <property type="match status" value="1"/>
</dbReference>
<dbReference type="GO" id="GO:0003700">
    <property type="term" value="F:DNA-binding transcription factor activity"/>
    <property type="evidence" value="ECO:0007669"/>
    <property type="project" value="InterPro"/>
</dbReference>
<organism evidence="5 6">
    <name type="scientific">Paenibacillus riograndensis SBR5</name>
    <dbReference type="NCBI Taxonomy" id="1073571"/>
    <lineage>
        <taxon>Bacteria</taxon>
        <taxon>Bacillati</taxon>
        <taxon>Bacillota</taxon>
        <taxon>Bacilli</taxon>
        <taxon>Bacillales</taxon>
        <taxon>Paenibacillaceae</taxon>
        <taxon>Paenibacillus</taxon>
        <taxon>Paenibacillus sonchi group</taxon>
    </lineage>
</organism>
<dbReference type="SUPFAM" id="SSF51182">
    <property type="entry name" value="RmlC-like cupins"/>
    <property type="match status" value="1"/>
</dbReference>
<dbReference type="AlphaFoldDB" id="A0A0E4CYS2"/>
<reference evidence="6" key="1">
    <citation type="submission" date="2015-03" db="EMBL/GenBank/DDBJ databases">
        <authorList>
            <person name="Wibberg D."/>
        </authorList>
    </citation>
    <scope>NUCLEOTIDE SEQUENCE [LARGE SCALE GENOMIC DNA]</scope>
</reference>
<sequence>MKLMERIAEMELKMQGTPVYSFDELMEMPEMPNNTQLYNLQDSDSNIHYIKDNFSFILWRVTPNGRISFVIENLAQRTYRVDIDPTRRFKDRHRHDYVELAYVCKGQLPMEISGNHYIFQRDEVFIIDRNCIHSEDLTNTDSAVVFLCMSETFFDEIFLSELQEEPLQEFIRMCLKKQKRIRQFMRFTPVSDNNQMYNLISQVVEEAESKRKGYDYLLKGLMMRIMDVLANSYQIQLSKLEKQRKDEILFQELEKYLHQKYKEVTIEELVLKYHYNADYFNRLIKKYTQLSFSQFLQTIRLSKAEEMLVASKLPVHQIIHEVGYQNKGYFYKIFVQRYGITPKEFRSRHKI</sequence>
<dbReference type="HOGENOM" id="CLU_000445_88_0_9"/>
<dbReference type="InterPro" id="IPR014710">
    <property type="entry name" value="RmlC-like_jellyroll"/>
</dbReference>
<dbReference type="Gene3D" id="1.10.10.60">
    <property type="entry name" value="Homeodomain-like"/>
    <property type="match status" value="2"/>
</dbReference>
<evidence type="ECO:0000256" key="1">
    <source>
        <dbReference type="ARBA" id="ARBA00023015"/>
    </source>
</evidence>
<dbReference type="InterPro" id="IPR009057">
    <property type="entry name" value="Homeodomain-like_sf"/>
</dbReference>
<dbReference type="PANTHER" id="PTHR43280">
    <property type="entry name" value="ARAC-FAMILY TRANSCRIPTIONAL REGULATOR"/>
    <property type="match status" value="1"/>
</dbReference>
<dbReference type="InterPro" id="IPR020449">
    <property type="entry name" value="Tscrpt_reg_AraC-type_HTH"/>
</dbReference>
<dbReference type="InterPro" id="IPR003313">
    <property type="entry name" value="AraC-bd"/>
</dbReference>
<name>A0A0E4CYS2_9BACL</name>
<dbReference type="PROSITE" id="PS01124">
    <property type="entry name" value="HTH_ARAC_FAMILY_2"/>
    <property type="match status" value="1"/>
</dbReference>
<dbReference type="InterPro" id="IPR011051">
    <property type="entry name" value="RmlC_Cupin_sf"/>
</dbReference>
<gene>
    <name evidence="5" type="ORF">PRIO_5422</name>
</gene>
<dbReference type="EMBL" id="LN831776">
    <property type="protein sequence ID" value="CQR57811.1"/>
    <property type="molecule type" value="Genomic_DNA"/>
</dbReference>
<evidence type="ECO:0000256" key="2">
    <source>
        <dbReference type="ARBA" id="ARBA00023125"/>
    </source>
</evidence>
<dbReference type="Proteomes" id="UP000033163">
    <property type="component" value="Chromosome I"/>
</dbReference>
<evidence type="ECO:0000256" key="3">
    <source>
        <dbReference type="ARBA" id="ARBA00023163"/>
    </source>
</evidence>
<evidence type="ECO:0000313" key="6">
    <source>
        <dbReference type="Proteomes" id="UP000033163"/>
    </source>
</evidence>
<dbReference type="RefSeq" id="WP_046505468.1">
    <property type="nucleotide sequence ID" value="NZ_LN831776.1"/>
</dbReference>
<evidence type="ECO:0000259" key="4">
    <source>
        <dbReference type="PROSITE" id="PS01124"/>
    </source>
</evidence>